<dbReference type="Gene3D" id="3.40.50.300">
    <property type="entry name" value="P-loop containing nucleotide triphosphate hydrolases"/>
    <property type="match status" value="1"/>
</dbReference>
<dbReference type="InterPro" id="IPR030378">
    <property type="entry name" value="G_CP_dom"/>
</dbReference>
<evidence type="ECO:0000256" key="3">
    <source>
        <dbReference type="ARBA" id="ARBA00022741"/>
    </source>
</evidence>
<comment type="caution">
    <text evidence="8">The sequence shown here is derived from an EMBL/GenBank/DDBJ whole genome shotgun (WGS) entry which is preliminary data.</text>
</comment>
<gene>
    <name evidence="8" type="ORF">GMARGA_LOCUS17475</name>
</gene>
<keyword evidence="5" id="KW-0342">GTP-binding</keyword>
<evidence type="ECO:0000313" key="8">
    <source>
        <dbReference type="EMBL" id="CAG8760966.1"/>
    </source>
</evidence>
<evidence type="ECO:0000256" key="1">
    <source>
        <dbReference type="ARBA" id="ARBA00004496"/>
    </source>
</evidence>
<dbReference type="EMBL" id="CAJVQB010013256">
    <property type="protein sequence ID" value="CAG8760966.1"/>
    <property type="molecule type" value="Genomic_DNA"/>
</dbReference>
<dbReference type="PROSITE" id="PS51721">
    <property type="entry name" value="G_CP"/>
    <property type="match status" value="1"/>
</dbReference>
<evidence type="ECO:0000256" key="5">
    <source>
        <dbReference type="ARBA" id="ARBA00023134"/>
    </source>
</evidence>
<feature type="compositionally biased region" description="Basic residues" evidence="6">
    <location>
        <begin position="648"/>
        <end position="664"/>
    </location>
</feature>
<dbReference type="InterPro" id="IPR043358">
    <property type="entry name" value="GNL1-like"/>
</dbReference>
<comment type="subcellular location">
    <subcellularLocation>
        <location evidence="1">Cytoplasm</location>
    </subcellularLocation>
</comment>
<keyword evidence="2" id="KW-0963">Cytoplasm</keyword>
<evidence type="ECO:0000259" key="7">
    <source>
        <dbReference type="PROSITE" id="PS51721"/>
    </source>
</evidence>
<name>A0ABN7VDT9_GIGMA</name>
<keyword evidence="9" id="KW-1185">Reference proteome</keyword>
<feature type="domain" description="CP-type G" evidence="7">
    <location>
        <begin position="182"/>
        <end position="430"/>
    </location>
</feature>
<evidence type="ECO:0000256" key="2">
    <source>
        <dbReference type="ARBA" id="ARBA00022490"/>
    </source>
</evidence>
<dbReference type="Pfam" id="PF01926">
    <property type="entry name" value="MMR_HSR1"/>
    <property type="match status" value="1"/>
</dbReference>
<sequence length="664" mass="75330">KDTGLGKAIIRDRFKGNSRPKDGDTALHTTDLDDGAKWTKLQSITQQSDLDEFLSTAQLAGTQFTAGKICIFYIDIVELKFERDLFDREDRIKKMNIKVITNTYQNPFLLSADKEKETLARHEANKERLVIPRRPKWDKTTTPEQLDRNERDAFLQWRRDLAVLQEQDNFLLTPFERNLEVWRQLWRVIERSDLVVQIVDARNPLFFRSEDLEKYVKEINEKKKCMLLINKADLLTARQRRIWADYLDSQGIRHIFFSAVLAHERLEKKQNIIAENETNSPIDEKEKENFEENPSKEKYTNIDNGISTDNLSENGDEMSEHPNVNDQEFLESHNNTDDPSDQRERICTTEDLISILVSEVKGDGELVDQDHKITIGLVGYPNVGKSFTINALLGEKRVSVSSTPGKTKHFQTIHLSPSLVLCDCPGLVFPNFATTNGDMVCNGVLPIDQLREHTGPIALIAQRIPKAILEAIYSIKIKVKPIEEGGTGIPSAEELMVAYAVSRGYTKPGHGSPDESRAARYILKDYVNGKIPYCHPPPIGTSKEEFNAEIQDLKLYTKPAKKKSIIQPVSSTVNTEVASDGVTPIRGDISRELDKSFFNNQSSGARITGKYSIAGEFNRVKFYPIHATLSDDATPTNGSRLTSNMGPGKKRHWKGRKNQKQFKI</sequence>
<evidence type="ECO:0000256" key="6">
    <source>
        <dbReference type="SAM" id="MobiDB-lite"/>
    </source>
</evidence>
<feature type="compositionally biased region" description="Polar residues" evidence="6">
    <location>
        <begin position="301"/>
        <end position="313"/>
    </location>
</feature>
<dbReference type="PANTHER" id="PTHR45709:SF2">
    <property type="entry name" value="LARGE SUBUNIT GTPASE 1 HOMOLOG"/>
    <property type="match status" value="1"/>
</dbReference>
<accession>A0ABN7VDT9</accession>
<protein>
    <submittedName>
        <fullName evidence="8">19930_t:CDS:1</fullName>
    </submittedName>
</protein>
<dbReference type="PANTHER" id="PTHR45709">
    <property type="entry name" value="LARGE SUBUNIT GTPASE 1 HOMOLOG-RELATED"/>
    <property type="match status" value="1"/>
</dbReference>
<dbReference type="InterPro" id="IPR027417">
    <property type="entry name" value="P-loop_NTPase"/>
</dbReference>
<organism evidence="8 9">
    <name type="scientific">Gigaspora margarita</name>
    <dbReference type="NCBI Taxonomy" id="4874"/>
    <lineage>
        <taxon>Eukaryota</taxon>
        <taxon>Fungi</taxon>
        <taxon>Fungi incertae sedis</taxon>
        <taxon>Mucoromycota</taxon>
        <taxon>Glomeromycotina</taxon>
        <taxon>Glomeromycetes</taxon>
        <taxon>Diversisporales</taxon>
        <taxon>Gigasporaceae</taxon>
        <taxon>Gigaspora</taxon>
    </lineage>
</organism>
<dbReference type="InterPro" id="IPR006073">
    <property type="entry name" value="GTP-bd"/>
</dbReference>
<dbReference type="Proteomes" id="UP000789901">
    <property type="component" value="Unassembled WGS sequence"/>
</dbReference>
<dbReference type="CDD" id="cd01857">
    <property type="entry name" value="HSR1_MMR1"/>
    <property type="match status" value="1"/>
</dbReference>
<keyword evidence="4" id="KW-0378">Hydrolase</keyword>
<reference evidence="8 9" key="1">
    <citation type="submission" date="2021-06" db="EMBL/GenBank/DDBJ databases">
        <authorList>
            <person name="Kallberg Y."/>
            <person name="Tangrot J."/>
            <person name="Rosling A."/>
        </authorList>
    </citation>
    <scope>NUCLEOTIDE SEQUENCE [LARGE SCALE GENOMIC DNA]</scope>
    <source>
        <strain evidence="8 9">120-4 pot B 10/14</strain>
    </source>
</reference>
<feature type="non-terminal residue" evidence="8">
    <location>
        <position position="1"/>
    </location>
</feature>
<feature type="region of interest" description="Disordered" evidence="6">
    <location>
        <begin position="634"/>
        <end position="664"/>
    </location>
</feature>
<evidence type="ECO:0000313" key="9">
    <source>
        <dbReference type="Proteomes" id="UP000789901"/>
    </source>
</evidence>
<keyword evidence="3" id="KW-0547">Nucleotide-binding</keyword>
<feature type="compositionally biased region" description="Polar residues" evidence="6">
    <location>
        <begin position="634"/>
        <end position="645"/>
    </location>
</feature>
<evidence type="ECO:0000256" key="4">
    <source>
        <dbReference type="ARBA" id="ARBA00022801"/>
    </source>
</evidence>
<dbReference type="SUPFAM" id="SSF52540">
    <property type="entry name" value="P-loop containing nucleoside triphosphate hydrolases"/>
    <property type="match status" value="1"/>
</dbReference>
<feature type="compositionally biased region" description="Basic and acidic residues" evidence="6">
    <location>
        <begin position="282"/>
        <end position="300"/>
    </location>
</feature>
<feature type="region of interest" description="Disordered" evidence="6">
    <location>
        <begin position="277"/>
        <end position="323"/>
    </location>
</feature>
<proteinExistence type="predicted"/>